<organism evidence="1 2">
    <name type="scientific">Mesobacillus boroniphilus</name>
    <dbReference type="NCBI Taxonomy" id="308892"/>
    <lineage>
        <taxon>Bacteria</taxon>
        <taxon>Bacillati</taxon>
        <taxon>Bacillota</taxon>
        <taxon>Bacilli</taxon>
        <taxon>Bacillales</taxon>
        <taxon>Bacillaceae</taxon>
        <taxon>Mesobacillus</taxon>
    </lineage>
</organism>
<reference evidence="1 2" key="1">
    <citation type="journal article" date="2021" name="Microorganisms">
        <title>Bacterial Dimethylsulfoniopropionate Biosynthesis in the East China Sea.</title>
        <authorList>
            <person name="Liu J."/>
            <person name="Zhang Y."/>
            <person name="Liu J."/>
            <person name="Zhong H."/>
            <person name="Williams B.T."/>
            <person name="Zheng Y."/>
            <person name="Curson A.R.J."/>
            <person name="Sun C."/>
            <person name="Sun H."/>
            <person name="Song D."/>
            <person name="Wagner Mackenzie B."/>
            <person name="Bermejo Martinez A."/>
            <person name="Todd J.D."/>
            <person name="Zhang X.H."/>
        </authorList>
    </citation>
    <scope>NUCLEOTIDE SEQUENCE [LARGE SCALE GENOMIC DNA]</scope>
    <source>
        <strain evidence="1 2">ESS08</strain>
    </source>
</reference>
<name>A0A944CIS5_9BACI</name>
<accession>A0A944CIS5</accession>
<dbReference type="Proteomes" id="UP000761411">
    <property type="component" value="Unassembled WGS sequence"/>
</dbReference>
<evidence type="ECO:0000313" key="1">
    <source>
        <dbReference type="EMBL" id="MBS8263818.1"/>
    </source>
</evidence>
<comment type="caution">
    <text evidence="1">The sequence shown here is derived from an EMBL/GenBank/DDBJ whole genome shotgun (WGS) entry which is preliminary data.</text>
</comment>
<sequence>MVIQSNMSPKAIVEVWEITAPILAEFNVPLTNKSLESIVESEILPKLLNKLNAAVESSTATCVEGG</sequence>
<dbReference type="RefSeq" id="WP_213367356.1">
    <property type="nucleotide sequence ID" value="NZ_QTKX01000001.1"/>
</dbReference>
<dbReference type="AlphaFoldDB" id="A0A944CIS5"/>
<keyword evidence="2" id="KW-1185">Reference proteome</keyword>
<dbReference type="EMBL" id="QTKX01000001">
    <property type="protein sequence ID" value="MBS8263818.1"/>
    <property type="molecule type" value="Genomic_DNA"/>
</dbReference>
<protein>
    <submittedName>
        <fullName evidence="1">Uncharacterized protein</fullName>
    </submittedName>
</protein>
<proteinExistence type="predicted"/>
<evidence type="ECO:0000313" key="2">
    <source>
        <dbReference type="Proteomes" id="UP000761411"/>
    </source>
</evidence>
<gene>
    <name evidence="1" type="ORF">DYI25_05110</name>
</gene>